<evidence type="ECO:0000256" key="6">
    <source>
        <dbReference type="ARBA" id="ARBA00023274"/>
    </source>
</evidence>
<dbReference type="Proteomes" id="UP000198888">
    <property type="component" value="Unassembled WGS sequence"/>
</dbReference>
<evidence type="ECO:0000256" key="7">
    <source>
        <dbReference type="HAMAP-Rule" id="MF_00480"/>
    </source>
</evidence>
<evidence type="ECO:0000256" key="5">
    <source>
        <dbReference type="ARBA" id="ARBA00022980"/>
    </source>
</evidence>
<feature type="domain" description="Small ribosomal subunit protein uS7" evidence="11">
    <location>
        <begin position="88"/>
        <end position="237"/>
    </location>
</feature>
<dbReference type="STRING" id="1073996.SAMN05444271_11121"/>
<evidence type="ECO:0000256" key="9">
    <source>
        <dbReference type="RuleBase" id="RU003621"/>
    </source>
</evidence>
<proteinExistence type="inferred from homology"/>
<dbReference type="PROSITE" id="PS00052">
    <property type="entry name" value="RIBOSOMAL_S7"/>
    <property type="match status" value="1"/>
</dbReference>
<dbReference type="OrthoDB" id="45346at2157"/>
<evidence type="ECO:0000256" key="4">
    <source>
        <dbReference type="ARBA" id="ARBA00022884"/>
    </source>
</evidence>
<evidence type="ECO:0000313" key="12">
    <source>
        <dbReference type="EMBL" id="SEI89866.1"/>
    </source>
</evidence>
<feature type="region of interest" description="Disordered" evidence="10">
    <location>
        <begin position="1"/>
        <end position="48"/>
    </location>
</feature>
<dbReference type="Pfam" id="PF00177">
    <property type="entry name" value="Ribosomal_S7"/>
    <property type="match status" value="1"/>
</dbReference>
<accession>A0A2H4PZ90</accession>
<evidence type="ECO:0000313" key="13">
    <source>
        <dbReference type="Proteomes" id="UP000198888"/>
    </source>
</evidence>
<keyword evidence="5 7" id="KW-0689">Ribosomal protein</keyword>
<dbReference type="GO" id="GO:0003735">
    <property type="term" value="F:structural constituent of ribosome"/>
    <property type="evidence" value="ECO:0007669"/>
    <property type="project" value="UniProtKB-UniRule"/>
</dbReference>
<dbReference type="InterPro" id="IPR036823">
    <property type="entry name" value="Ribosomal_uS7_dom_sf"/>
</dbReference>
<dbReference type="GO" id="GO:0015935">
    <property type="term" value="C:small ribosomal subunit"/>
    <property type="evidence" value="ECO:0007669"/>
    <property type="project" value="UniProtKB-UniRule"/>
</dbReference>
<dbReference type="NCBIfam" id="NF003106">
    <property type="entry name" value="PRK04027.1"/>
    <property type="match status" value="1"/>
</dbReference>
<evidence type="ECO:0000256" key="2">
    <source>
        <dbReference type="ARBA" id="ARBA00011458"/>
    </source>
</evidence>
<dbReference type="NCBIfam" id="TIGR01028">
    <property type="entry name" value="uS7_euk_arch"/>
    <property type="match status" value="1"/>
</dbReference>
<dbReference type="AlphaFoldDB" id="A0A1H6UE31"/>
<comment type="function">
    <text evidence="7 9">One of the primary rRNA binding proteins, it binds directly to 16S rRNA where it nucleates assembly of the head domain of the 30S subunit. Is located at the subunit interface close to the decoding center.</text>
</comment>
<evidence type="ECO:0000256" key="10">
    <source>
        <dbReference type="SAM" id="MobiDB-lite"/>
    </source>
</evidence>
<accession>A0A1H6UE31</accession>
<evidence type="ECO:0000256" key="1">
    <source>
        <dbReference type="ARBA" id="ARBA00007151"/>
    </source>
</evidence>
<dbReference type="InterPro" id="IPR020606">
    <property type="entry name" value="Ribosomal_uS7_CS"/>
</dbReference>
<sequence>MSESESDVSEDVEEEEIDAEDVDAEEVDAETEDVDAEEVDAEDAEEAKESAVEGALLFGVWDVSEIEYTDPSTQTYLTVTPIAHTMGRHASKQFEKSEISIVERLINRLMQTEENTGKKQQAASIVQDAFEIVHERTEENPVQVLVRAVENAAPREETVRLKYGGISVPKAVDVAPQRRVDEALKFLAVGTKNASYKSKTTAAEALAQQIIGAASYDVQTYAISQKEERERVAAAAR</sequence>
<dbReference type="GO" id="GO:0019843">
    <property type="term" value="F:rRNA binding"/>
    <property type="evidence" value="ECO:0007669"/>
    <property type="project" value="UniProtKB-UniRule"/>
</dbReference>
<reference evidence="12 13" key="1">
    <citation type="submission" date="2016-10" db="EMBL/GenBank/DDBJ databases">
        <authorList>
            <person name="de Groot N.N."/>
        </authorList>
    </citation>
    <scope>NUCLEOTIDE SEQUENCE [LARGE SCALE GENOMIC DNA]</scope>
    <source>
        <strain evidence="12 13">DSM 22187</strain>
    </source>
</reference>
<dbReference type="InterPro" id="IPR000235">
    <property type="entry name" value="Ribosomal_uS7"/>
</dbReference>
<dbReference type="SUPFAM" id="SSF47973">
    <property type="entry name" value="Ribosomal protein S7"/>
    <property type="match status" value="1"/>
</dbReference>
<dbReference type="PIRSF" id="PIRSF002122">
    <property type="entry name" value="RPS7p_RPS7a_RPS5e_RPS7o"/>
    <property type="match status" value="1"/>
</dbReference>
<dbReference type="InterPro" id="IPR026018">
    <property type="entry name" value="Ribosomal_uS7_arc"/>
</dbReference>
<evidence type="ECO:0000259" key="11">
    <source>
        <dbReference type="Pfam" id="PF00177"/>
    </source>
</evidence>
<evidence type="ECO:0000256" key="8">
    <source>
        <dbReference type="RuleBase" id="RU003619"/>
    </source>
</evidence>
<protein>
    <recommendedName>
        <fullName evidence="7">Small ribosomal subunit protein uS7</fullName>
    </recommendedName>
</protein>
<keyword evidence="4 7" id="KW-0694">RNA-binding</keyword>
<dbReference type="CDD" id="cd14867">
    <property type="entry name" value="uS7_Eukaryote"/>
    <property type="match status" value="1"/>
</dbReference>
<evidence type="ECO:0000256" key="3">
    <source>
        <dbReference type="ARBA" id="ARBA00022730"/>
    </source>
</evidence>
<organism evidence="12 13">
    <name type="scientific">Halohasta litchfieldiae</name>
    <dbReference type="NCBI Taxonomy" id="1073996"/>
    <lineage>
        <taxon>Archaea</taxon>
        <taxon>Methanobacteriati</taxon>
        <taxon>Methanobacteriota</taxon>
        <taxon>Stenosarchaea group</taxon>
        <taxon>Halobacteria</taxon>
        <taxon>Halobacteriales</taxon>
        <taxon>Haloferacaceae</taxon>
        <taxon>Halohasta</taxon>
    </lineage>
</organism>
<gene>
    <name evidence="7" type="primary">rps7</name>
    <name evidence="12" type="ORF">SAMN05444271_11121</name>
</gene>
<dbReference type="Gene3D" id="1.10.455.10">
    <property type="entry name" value="Ribosomal protein S7 domain"/>
    <property type="match status" value="1"/>
</dbReference>
<comment type="subunit">
    <text evidence="2 7 9">Part of the 30S ribosomal subunit.</text>
</comment>
<keyword evidence="3 7" id="KW-0699">rRNA-binding</keyword>
<dbReference type="PANTHER" id="PTHR11205">
    <property type="entry name" value="RIBOSOMAL PROTEIN S7"/>
    <property type="match status" value="1"/>
</dbReference>
<dbReference type="HAMAP" id="MF_00480_A">
    <property type="entry name" value="Ribosomal_uS7_A"/>
    <property type="match status" value="1"/>
</dbReference>
<dbReference type="GO" id="GO:0006412">
    <property type="term" value="P:translation"/>
    <property type="evidence" value="ECO:0007669"/>
    <property type="project" value="UniProtKB-UniRule"/>
</dbReference>
<keyword evidence="13" id="KW-1185">Reference proteome</keyword>
<dbReference type="EMBL" id="FNYR01000011">
    <property type="protein sequence ID" value="SEI89866.1"/>
    <property type="molecule type" value="Genomic_DNA"/>
</dbReference>
<dbReference type="InterPro" id="IPR005716">
    <property type="entry name" value="Ribosomal_uS7_euk/arc"/>
</dbReference>
<dbReference type="InterPro" id="IPR023798">
    <property type="entry name" value="Ribosomal_uS7_dom"/>
</dbReference>
<name>A0A1H6UE31_9EURY</name>
<dbReference type="KEGG" id="hae:halTADL_0623"/>
<feature type="compositionally biased region" description="Acidic residues" evidence="10">
    <location>
        <begin position="1"/>
        <end position="46"/>
    </location>
</feature>
<keyword evidence="6 7" id="KW-0687">Ribonucleoprotein</keyword>
<comment type="similarity">
    <text evidence="1 7 8">Belongs to the universal ribosomal protein uS7 family.</text>
</comment>
<dbReference type="GeneID" id="35001442"/>
<dbReference type="RefSeq" id="WP_089672528.1">
    <property type="nucleotide sequence ID" value="NZ_CP024845.1"/>
</dbReference>